<dbReference type="AlphaFoldDB" id="A0AAD8CNH2"/>
<feature type="disulfide bond" evidence="7">
    <location>
        <begin position="75"/>
        <end position="84"/>
    </location>
</feature>
<protein>
    <submittedName>
        <fullName evidence="11">Protransforming growth factor alpha-like isoform X1</fullName>
    </submittedName>
</protein>
<feature type="chain" id="PRO_5042052417" evidence="9">
    <location>
        <begin position="23"/>
        <end position="246"/>
    </location>
</feature>
<keyword evidence="4" id="KW-0339">Growth factor</keyword>
<dbReference type="SUPFAM" id="SSF57196">
    <property type="entry name" value="EGF/Laminin"/>
    <property type="match status" value="1"/>
</dbReference>
<feature type="domain" description="EGF-like" evidence="10">
    <location>
        <begin position="45"/>
        <end position="85"/>
    </location>
</feature>
<dbReference type="PROSITE" id="PS00022">
    <property type="entry name" value="EGF_1"/>
    <property type="match status" value="1"/>
</dbReference>
<keyword evidence="8" id="KW-0812">Transmembrane</keyword>
<keyword evidence="5 7" id="KW-1015">Disulfide bond</keyword>
<dbReference type="GO" id="GO:0005154">
    <property type="term" value="F:epidermal growth factor receptor binding"/>
    <property type="evidence" value="ECO:0007669"/>
    <property type="project" value="TreeGrafter"/>
</dbReference>
<dbReference type="FunFam" id="2.10.25.10:FF:000182">
    <property type="entry name" value="Protransforming growth factor alpha"/>
    <property type="match status" value="1"/>
</dbReference>
<keyword evidence="9" id="KW-0732">Signal</keyword>
<dbReference type="GO" id="GO:0008083">
    <property type="term" value="F:growth factor activity"/>
    <property type="evidence" value="ECO:0007669"/>
    <property type="project" value="UniProtKB-KW"/>
</dbReference>
<feature type="signal peptide" evidence="9">
    <location>
        <begin position="1"/>
        <end position="22"/>
    </location>
</feature>
<dbReference type="Proteomes" id="UP001230051">
    <property type="component" value="Unassembled WGS sequence"/>
</dbReference>
<dbReference type="GO" id="GO:0005615">
    <property type="term" value="C:extracellular space"/>
    <property type="evidence" value="ECO:0007669"/>
    <property type="project" value="TreeGrafter"/>
</dbReference>
<dbReference type="PANTHER" id="PTHR10740">
    <property type="entry name" value="TRANSFORMING GROWTH FACTOR ALPHA"/>
    <property type="match status" value="1"/>
</dbReference>
<evidence type="ECO:0000313" key="11">
    <source>
        <dbReference type="EMBL" id="KAK1154135.1"/>
    </source>
</evidence>
<dbReference type="SMART" id="SM00181">
    <property type="entry name" value="EGF"/>
    <property type="match status" value="1"/>
</dbReference>
<keyword evidence="3 7" id="KW-0245">EGF-like domain</keyword>
<evidence type="ECO:0000256" key="1">
    <source>
        <dbReference type="ARBA" id="ARBA00004239"/>
    </source>
</evidence>
<evidence type="ECO:0000259" key="10">
    <source>
        <dbReference type="PROSITE" id="PS50026"/>
    </source>
</evidence>
<reference evidence="11" key="1">
    <citation type="submission" date="2022-02" db="EMBL/GenBank/DDBJ databases">
        <title>Atlantic sturgeon de novo genome assembly.</title>
        <authorList>
            <person name="Stock M."/>
            <person name="Klopp C."/>
            <person name="Guiguen Y."/>
            <person name="Cabau C."/>
            <person name="Parinello H."/>
            <person name="Santidrian Yebra-Pimentel E."/>
            <person name="Kuhl H."/>
            <person name="Dirks R.P."/>
            <person name="Guessner J."/>
            <person name="Wuertz S."/>
            <person name="Du K."/>
            <person name="Schartl M."/>
        </authorList>
    </citation>
    <scope>NUCLEOTIDE SEQUENCE</scope>
    <source>
        <strain evidence="11">STURGEONOMICS-FGT-2020</strain>
        <tissue evidence="11">Whole blood</tissue>
    </source>
</reference>
<dbReference type="Gene3D" id="2.10.25.10">
    <property type="entry name" value="Laminin"/>
    <property type="match status" value="1"/>
</dbReference>
<dbReference type="GO" id="GO:0007173">
    <property type="term" value="P:epidermal growth factor receptor signaling pathway"/>
    <property type="evidence" value="ECO:0007669"/>
    <property type="project" value="TreeGrafter"/>
</dbReference>
<name>A0AAD8CNH2_ACIOX</name>
<accession>A0AAD8CNH2</accession>
<dbReference type="PANTHER" id="PTHR10740:SF1">
    <property type="entry name" value="PROTRANSFORMING GROWTH FACTOR ALPHA"/>
    <property type="match status" value="1"/>
</dbReference>
<keyword evidence="8" id="KW-1133">Transmembrane helix</keyword>
<keyword evidence="8" id="KW-0472">Membrane</keyword>
<feature type="transmembrane region" description="Helical" evidence="8">
    <location>
        <begin position="102"/>
        <end position="123"/>
    </location>
</feature>
<evidence type="ECO:0000256" key="3">
    <source>
        <dbReference type="ARBA" id="ARBA00022536"/>
    </source>
</evidence>
<gene>
    <name evidence="11" type="primary">TGFA</name>
    <name evidence="11" type="ORF">AOXY_G28920</name>
</gene>
<evidence type="ECO:0000256" key="7">
    <source>
        <dbReference type="PROSITE-ProRule" id="PRU00076"/>
    </source>
</evidence>
<evidence type="ECO:0000256" key="2">
    <source>
        <dbReference type="ARBA" id="ARBA00022525"/>
    </source>
</evidence>
<evidence type="ECO:0000256" key="6">
    <source>
        <dbReference type="ARBA" id="ARBA00023246"/>
    </source>
</evidence>
<comment type="subcellular location">
    <subcellularLocation>
        <location evidence="1">Secreted</location>
        <location evidence="1">Extracellular space</location>
    </subcellularLocation>
</comment>
<organism evidence="11 12">
    <name type="scientific">Acipenser oxyrinchus oxyrinchus</name>
    <dbReference type="NCBI Taxonomy" id="40147"/>
    <lineage>
        <taxon>Eukaryota</taxon>
        <taxon>Metazoa</taxon>
        <taxon>Chordata</taxon>
        <taxon>Craniata</taxon>
        <taxon>Vertebrata</taxon>
        <taxon>Euteleostomi</taxon>
        <taxon>Actinopterygii</taxon>
        <taxon>Chondrostei</taxon>
        <taxon>Acipenseriformes</taxon>
        <taxon>Acipenseridae</taxon>
        <taxon>Acipenser</taxon>
    </lineage>
</organism>
<dbReference type="InterPro" id="IPR000742">
    <property type="entry name" value="EGF"/>
</dbReference>
<keyword evidence="6" id="KW-0497">Mitogen</keyword>
<evidence type="ECO:0000256" key="4">
    <source>
        <dbReference type="ARBA" id="ARBA00023030"/>
    </source>
</evidence>
<dbReference type="GO" id="GO:0008284">
    <property type="term" value="P:positive regulation of cell population proliferation"/>
    <property type="evidence" value="ECO:0007669"/>
    <property type="project" value="TreeGrafter"/>
</dbReference>
<dbReference type="GO" id="GO:0051781">
    <property type="term" value="P:positive regulation of cell division"/>
    <property type="evidence" value="ECO:0007669"/>
    <property type="project" value="UniProtKB-KW"/>
</dbReference>
<dbReference type="PRINTS" id="PR00009">
    <property type="entry name" value="EGFTGF"/>
</dbReference>
<evidence type="ECO:0000256" key="8">
    <source>
        <dbReference type="SAM" id="Phobius"/>
    </source>
</evidence>
<sequence>MYCHAGGALFLLFGFLLAVIHSLENTTEHTMALKPPPQAAAVHSHFEDCPDSHSQFCLQGACRFLVQEKMPACVCPPGFMGSRCEHADLLAVVAADQKQQTIASVLVGGVVGSVLLILLCVLLHCCEKRGPCVCGRPHSCRHEKPDSLLKGRASCCHPETESPPYAQGTRDLHRHCSCKPLQTPASLSENKGLLLLILCHFSSSGYLCSVAHFPSFSLFSCSVRQGMDFITAWSVPEPEHSPGMTS</sequence>
<dbReference type="GO" id="GO:0045840">
    <property type="term" value="P:positive regulation of mitotic nuclear division"/>
    <property type="evidence" value="ECO:0007669"/>
    <property type="project" value="TreeGrafter"/>
</dbReference>
<dbReference type="EMBL" id="JAGXEW010000037">
    <property type="protein sequence ID" value="KAK1154135.1"/>
    <property type="molecule type" value="Genomic_DNA"/>
</dbReference>
<comment type="caution">
    <text evidence="7">Lacks conserved residue(s) required for the propagation of feature annotation.</text>
</comment>
<dbReference type="PROSITE" id="PS01186">
    <property type="entry name" value="EGF_2"/>
    <property type="match status" value="1"/>
</dbReference>
<evidence type="ECO:0000256" key="5">
    <source>
        <dbReference type="ARBA" id="ARBA00023157"/>
    </source>
</evidence>
<keyword evidence="2" id="KW-0964">Secreted</keyword>
<keyword evidence="12" id="KW-1185">Reference proteome</keyword>
<evidence type="ECO:0000256" key="9">
    <source>
        <dbReference type="SAM" id="SignalP"/>
    </source>
</evidence>
<dbReference type="PROSITE" id="PS50026">
    <property type="entry name" value="EGF_3"/>
    <property type="match status" value="1"/>
</dbReference>
<proteinExistence type="predicted"/>
<comment type="caution">
    <text evidence="11">The sequence shown here is derived from an EMBL/GenBank/DDBJ whole genome shotgun (WGS) entry which is preliminary data.</text>
</comment>
<evidence type="ECO:0000313" key="12">
    <source>
        <dbReference type="Proteomes" id="UP001230051"/>
    </source>
</evidence>